<dbReference type="InterPro" id="IPR003593">
    <property type="entry name" value="AAA+_ATPase"/>
</dbReference>
<organism evidence="4 5">
    <name type="scientific">Cellulomonas phragmiteti</name>
    <dbReference type="NCBI Taxonomy" id="478780"/>
    <lineage>
        <taxon>Bacteria</taxon>
        <taxon>Bacillati</taxon>
        <taxon>Actinomycetota</taxon>
        <taxon>Actinomycetes</taxon>
        <taxon>Micrococcales</taxon>
        <taxon>Cellulomonadaceae</taxon>
        <taxon>Cellulomonas</taxon>
    </lineage>
</organism>
<feature type="domain" description="ABC transporter" evidence="3">
    <location>
        <begin position="7"/>
        <end position="247"/>
    </location>
</feature>
<dbReference type="SUPFAM" id="SSF52540">
    <property type="entry name" value="P-loop containing nucleoside triphosphate hydrolases"/>
    <property type="match status" value="1"/>
</dbReference>
<dbReference type="SMART" id="SM00382">
    <property type="entry name" value="AAA"/>
    <property type="match status" value="1"/>
</dbReference>
<proteinExistence type="predicted"/>
<dbReference type="Proteomes" id="UP000614741">
    <property type="component" value="Unassembled WGS sequence"/>
</dbReference>
<evidence type="ECO:0000256" key="2">
    <source>
        <dbReference type="ARBA" id="ARBA00022840"/>
    </source>
</evidence>
<evidence type="ECO:0000256" key="1">
    <source>
        <dbReference type="ARBA" id="ARBA00022741"/>
    </source>
</evidence>
<dbReference type="PROSITE" id="PS50893">
    <property type="entry name" value="ABC_TRANSPORTER_2"/>
    <property type="match status" value="1"/>
</dbReference>
<dbReference type="Gene3D" id="3.40.50.300">
    <property type="entry name" value="P-loop containing nucleotide triphosphate hydrolases"/>
    <property type="match status" value="1"/>
</dbReference>
<dbReference type="Pfam" id="PF00005">
    <property type="entry name" value="ABC_tran"/>
    <property type="match status" value="1"/>
</dbReference>
<keyword evidence="1" id="KW-0547">Nucleotide-binding</keyword>
<dbReference type="PANTHER" id="PTHR43158">
    <property type="entry name" value="SKFA PEPTIDE EXPORT ATP-BINDING PROTEIN SKFE"/>
    <property type="match status" value="1"/>
</dbReference>
<name>A0ABQ4DJK3_9CELL</name>
<dbReference type="EMBL" id="BONP01000005">
    <property type="protein sequence ID" value="GIG39535.1"/>
    <property type="molecule type" value="Genomic_DNA"/>
</dbReference>
<evidence type="ECO:0000259" key="3">
    <source>
        <dbReference type="PROSITE" id="PS50893"/>
    </source>
</evidence>
<reference evidence="4 5" key="1">
    <citation type="submission" date="2021-01" db="EMBL/GenBank/DDBJ databases">
        <title>Whole genome shotgun sequence of Cellulomonas phragmiteti NBRC 110785.</title>
        <authorList>
            <person name="Komaki H."/>
            <person name="Tamura T."/>
        </authorList>
    </citation>
    <scope>NUCLEOTIDE SEQUENCE [LARGE SCALE GENOMIC DNA]</scope>
    <source>
        <strain evidence="4 5">NBRC 110785</strain>
    </source>
</reference>
<dbReference type="PANTHER" id="PTHR43158:SF2">
    <property type="entry name" value="SKFA PEPTIDE EXPORT ATP-BINDING PROTEIN SKFE"/>
    <property type="match status" value="1"/>
</dbReference>
<keyword evidence="5" id="KW-1185">Reference proteome</keyword>
<evidence type="ECO:0000313" key="4">
    <source>
        <dbReference type="EMBL" id="GIG39535.1"/>
    </source>
</evidence>
<gene>
    <name evidence="4" type="ORF">Cph01nite_12970</name>
</gene>
<dbReference type="InterPro" id="IPR003439">
    <property type="entry name" value="ABC_transporter-like_ATP-bd"/>
</dbReference>
<protein>
    <submittedName>
        <fullName evidence="4">ABC transporter ATP-binding protein</fullName>
    </submittedName>
</protein>
<sequence>MDMTDVLDLQDVTIRRGATTILEALSWRVEEGERWVVLGRNGAGKTTLLQVASGRMHPTAGSATLLGARLGATDVFELRPRIGLASAALADRIPSGETVRDVVLTAAYGMTGRWRESYETVDESRATDLLAAFGVAHLAERWFGTLSEGERKRVQIARSLMSDPELLLLDEPAAGLDLGGREELVGALAELARDRRSPALVLVTHHVEEIPPGFTHLLLLRAGRVFAAGPIEQTLTAQNLSGAFDVPLSLEHVDGRWSAHATGRAPA</sequence>
<comment type="caution">
    <text evidence="4">The sequence shown here is derived from an EMBL/GenBank/DDBJ whole genome shotgun (WGS) entry which is preliminary data.</text>
</comment>
<dbReference type="InterPro" id="IPR027417">
    <property type="entry name" value="P-loop_NTPase"/>
</dbReference>
<dbReference type="GO" id="GO:0005524">
    <property type="term" value="F:ATP binding"/>
    <property type="evidence" value="ECO:0007669"/>
    <property type="project" value="UniProtKB-KW"/>
</dbReference>
<evidence type="ECO:0000313" key="5">
    <source>
        <dbReference type="Proteomes" id="UP000614741"/>
    </source>
</evidence>
<accession>A0ABQ4DJK3</accession>
<keyword evidence="2 4" id="KW-0067">ATP-binding</keyword>